<organism evidence="3 4">
    <name type="scientific">Deinococcus reticulitermitis</name>
    <dbReference type="NCBI Taxonomy" id="856736"/>
    <lineage>
        <taxon>Bacteria</taxon>
        <taxon>Thermotogati</taxon>
        <taxon>Deinococcota</taxon>
        <taxon>Deinococci</taxon>
        <taxon>Deinococcales</taxon>
        <taxon>Deinococcaceae</taxon>
        <taxon>Deinococcus</taxon>
    </lineage>
</organism>
<dbReference type="InterPro" id="IPR027275">
    <property type="entry name" value="PRC-brl_dom"/>
</dbReference>
<feature type="domain" description="PRC-barrel" evidence="2">
    <location>
        <begin position="91"/>
        <end position="158"/>
    </location>
</feature>
<dbReference type="OrthoDB" id="53812at2"/>
<dbReference type="EMBL" id="FNZA01000004">
    <property type="protein sequence ID" value="SEJ17521.1"/>
    <property type="molecule type" value="Genomic_DNA"/>
</dbReference>
<dbReference type="STRING" id="856736.SAMN04488058_104210"/>
<accession>A0A1H6WKI2</accession>
<evidence type="ECO:0000259" key="2">
    <source>
        <dbReference type="Pfam" id="PF05239"/>
    </source>
</evidence>
<evidence type="ECO:0000313" key="3">
    <source>
        <dbReference type="EMBL" id="SEJ17521.1"/>
    </source>
</evidence>
<evidence type="ECO:0000256" key="1">
    <source>
        <dbReference type="SAM" id="MobiDB-lite"/>
    </source>
</evidence>
<reference evidence="4" key="1">
    <citation type="submission" date="2016-10" db="EMBL/GenBank/DDBJ databases">
        <authorList>
            <person name="Varghese N."/>
            <person name="Submissions S."/>
        </authorList>
    </citation>
    <scope>NUCLEOTIDE SEQUENCE [LARGE SCALE GENOMIC DNA]</scope>
    <source>
        <strain evidence="4">CGMCC 1.10218</strain>
    </source>
</reference>
<dbReference type="AlphaFoldDB" id="A0A1H6WKI2"/>
<feature type="region of interest" description="Disordered" evidence="1">
    <location>
        <begin position="212"/>
        <end position="279"/>
    </location>
</feature>
<dbReference type="InterPro" id="IPR011033">
    <property type="entry name" value="PRC_barrel-like_sf"/>
</dbReference>
<gene>
    <name evidence="3" type="ORF">SAMN04488058_104210</name>
</gene>
<protein>
    <submittedName>
        <fullName evidence="3">Uncharacterized protein YrrD, contains PRC-barrel domain</fullName>
    </submittedName>
</protein>
<dbReference type="Proteomes" id="UP000199223">
    <property type="component" value="Unassembled WGS sequence"/>
</dbReference>
<name>A0A1H6WKI2_9DEIO</name>
<dbReference type="SUPFAM" id="SSF50346">
    <property type="entry name" value="PRC-barrel domain"/>
    <property type="match status" value="2"/>
</dbReference>
<dbReference type="Gene3D" id="2.30.30.240">
    <property type="entry name" value="PRC-barrel domain"/>
    <property type="match status" value="2"/>
</dbReference>
<feature type="domain" description="PRC-barrel" evidence="2">
    <location>
        <begin position="2"/>
        <end position="73"/>
    </location>
</feature>
<evidence type="ECO:0000313" key="4">
    <source>
        <dbReference type="Proteomes" id="UP000199223"/>
    </source>
</evidence>
<proteinExistence type="predicted"/>
<dbReference type="RefSeq" id="WP_092263963.1">
    <property type="nucleotide sequence ID" value="NZ_FNZA01000004.1"/>
</dbReference>
<feature type="compositionally biased region" description="Basic and acidic residues" evidence="1">
    <location>
        <begin position="256"/>
        <end position="269"/>
    </location>
</feature>
<dbReference type="Pfam" id="PF05239">
    <property type="entry name" value="PRC"/>
    <property type="match status" value="2"/>
</dbReference>
<sequence>MIKGKELLGRPIVALSNGEQVDTVRDVVLDPQGNQVLALLTDEAGWFSAARAVPYERVQSIGEQAVMIASPEDVTTTRKDDRLKHALESKTNLIGMTLLTTEGEHLGKISDVYFDARTGRVEGYEATGGVFSDLTRGRTFIPVPGHVQIGADAAIVPTSVAAAMREQPSGGIQGAFQAVGHTLTGAVSGAAQSVREGYEQTANQVRGAVDDLGDSFKARPGEGQPTSKAVPPQVPPQISVEFAEPQRAGSPTPERVVIRADRPSQEPRTGDAPGVLANPLGRRVQEDVRSPSGGWLAVQGQIVTEAVVGRARDLGAEDRLVASTLPHSAPAAGGVAEAATDLRDSLADGLTSVSQETTELLGKAKTWLGEKREQAESALERREREAQESRIRDALGRPVTRVILTPGDRVILNVGEVVTHRAVDEARVAGVLDLLLGSVEAGSSRTEPEPPL</sequence>
<keyword evidence="4" id="KW-1185">Reference proteome</keyword>